<evidence type="ECO:0000313" key="3">
    <source>
        <dbReference type="Proteomes" id="UP000015104"/>
    </source>
</evidence>
<feature type="transmembrane region" description="Helical" evidence="1">
    <location>
        <begin position="57"/>
        <end position="76"/>
    </location>
</feature>
<evidence type="ECO:0000313" key="2">
    <source>
        <dbReference type="EnsemblMetazoa" id="tetur20g00110.1"/>
    </source>
</evidence>
<keyword evidence="1" id="KW-0812">Transmembrane</keyword>
<feature type="transmembrane region" description="Helical" evidence="1">
    <location>
        <begin position="6"/>
        <end position="25"/>
    </location>
</feature>
<keyword evidence="3" id="KW-1185">Reference proteome</keyword>
<keyword evidence="1" id="KW-0472">Membrane</keyword>
<organism evidence="2 3">
    <name type="scientific">Tetranychus urticae</name>
    <name type="common">Two-spotted spider mite</name>
    <dbReference type="NCBI Taxonomy" id="32264"/>
    <lineage>
        <taxon>Eukaryota</taxon>
        <taxon>Metazoa</taxon>
        <taxon>Ecdysozoa</taxon>
        <taxon>Arthropoda</taxon>
        <taxon>Chelicerata</taxon>
        <taxon>Arachnida</taxon>
        <taxon>Acari</taxon>
        <taxon>Acariformes</taxon>
        <taxon>Trombidiformes</taxon>
        <taxon>Prostigmata</taxon>
        <taxon>Eleutherengona</taxon>
        <taxon>Raphignathae</taxon>
        <taxon>Tetranychoidea</taxon>
        <taxon>Tetranychidae</taxon>
        <taxon>Tetranychus</taxon>
    </lineage>
</organism>
<feature type="transmembrane region" description="Helical" evidence="1">
    <location>
        <begin position="32"/>
        <end position="51"/>
    </location>
</feature>
<reference evidence="3" key="1">
    <citation type="submission" date="2011-08" db="EMBL/GenBank/DDBJ databases">
        <authorList>
            <person name="Rombauts S."/>
        </authorList>
    </citation>
    <scope>NUCLEOTIDE SEQUENCE</scope>
    <source>
        <strain evidence="3">London</strain>
    </source>
</reference>
<accession>T1KSM2</accession>
<dbReference type="Proteomes" id="UP000015104">
    <property type="component" value="Unassembled WGS sequence"/>
</dbReference>
<sequence length="92" mass="10254">MENALLAIGTTFTFIIHVIGLLAVIREHHWLLFIYSTYLSLTVLLNVLPVLQSPPLMVNMAVNLATGLLTFALALMSRNRFLLPFLSAEESI</sequence>
<dbReference type="EnsemblMetazoa" id="tetur20g00110.1">
    <property type="protein sequence ID" value="tetur20g00110.1"/>
    <property type="gene ID" value="tetur20g00110"/>
</dbReference>
<dbReference type="AlphaFoldDB" id="T1KSM2"/>
<proteinExistence type="predicted"/>
<evidence type="ECO:0000256" key="1">
    <source>
        <dbReference type="SAM" id="Phobius"/>
    </source>
</evidence>
<protein>
    <submittedName>
        <fullName evidence="2">Uncharacterized protein</fullName>
    </submittedName>
</protein>
<dbReference type="HOGENOM" id="CLU_2416143_0_0_1"/>
<keyword evidence="1" id="KW-1133">Transmembrane helix</keyword>
<reference evidence="2" key="2">
    <citation type="submission" date="2015-06" db="UniProtKB">
        <authorList>
            <consortium name="EnsemblMetazoa"/>
        </authorList>
    </citation>
    <scope>IDENTIFICATION</scope>
</reference>
<dbReference type="EMBL" id="CAEY01000505">
    <property type="status" value="NOT_ANNOTATED_CDS"/>
    <property type="molecule type" value="Genomic_DNA"/>
</dbReference>
<name>T1KSM2_TETUR</name>